<dbReference type="OrthoDB" id="952271at2759"/>
<dbReference type="SUPFAM" id="SSF63411">
    <property type="entry name" value="LuxS/MPP-like metallohydrolase"/>
    <property type="match status" value="1"/>
</dbReference>
<dbReference type="PANTHER" id="PTHR43690">
    <property type="entry name" value="NARDILYSIN"/>
    <property type="match status" value="1"/>
</dbReference>
<evidence type="ECO:0000256" key="1">
    <source>
        <dbReference type="ARBA" id="ARBA00022723"/>
    </source>
</evidence>
<proteinExistence type="predicted"/>
<keyword evidence="4" id="KW-1185">Reference proteome</keyword>
<protein>
    <recommendedName>
        <fullName evidence="2">Peptidase M16 C-terminal domain-containing protein</fullName>
    </recommendedName>
</protein>
<organism evidence="3 4">
    <name type="scientific">Reticulomyxa filosa</name>
    <dbReference type="NCBI Taxonomy" id="46433"/>
    <lineage>
        <taxon>Eukaryota</taxon>
        <taxon>Sar</taxon>
        <taxon>Rhizaria</taxon>
        <taxon>Retaria</taxon>
        <taxon>Foraminifera</taxon>
        <taxon>Monothalamids</taxon>
        <taxon>Reticulomyxidae</taxon>
        <taxon>Reticulomyxa</taxon>
    </lineage>
</organism>
<dbReference type="InterPro" id="IPR007863">
    <property type="entry name" value="Peptidase_M16_C"/>
</dbReference>
<dbReference type="Proteomes" id="UP000023152">
    <property type="component" value="Unassembled WGS sequence"/>
</dbReference>
<dbReference type="AlphaFoldDB" id="X6MNG8"/>
<gene>
    <name evidence="3" type="ORF">RFI_21817</name>
</gene>
<keyword evidence="1" id="KW-0479">Metal-binding</keyword>
<comment type="caution">
    <text evidence="3">The sequence shown here is derived from an EMBL/GenBank/DDBJ whole genome shotgun (WGS) entry which is preliminary data.</text>
</comment>
<dbReference type="Pfam" id="PF05193">
    <property type="entry name" value="Peptidase_M16_C"/>
    <property type="match status" value="1"/>
</dbReference>
<dbReference type="EMBL" id="ASPP01019023">
    <property type="protein sequence ID" value="ETO15548.1"/>
    <property type="molecule type" value="Genomic_DNA"/>
</dbReference>
<evidence type="ECO:0000313" key="4">
    <source>
        <dbReference type="Proteomes" id="UP000023152"/>
    </source>
</evidence>
<dbReference type="GO" id="GO:0046872">
    <property type="term" value="F:metal ion binding"/>
    <property type="evidence" value="ECO:0007669"/>
    <property type="project" value="UniProtKB-KW"/>
</dbReference>
<name>X6MNG8_RETFI</name>
<evidence type="ECO:0000259" key="2">
    <source>
        <dbReference type="Pfam" id="PF05193"/>
    </source>
</evidence>
<dbReference type="InterPro" id="IPR011249">
    <property type="entry name" value="Metalloenz_LuxS/M16"/>
</dbReference>
<dbReference type="Gene3D" id="3.30.830.10">
    <property type="entry name" value="Metalloenzyme, LuxS/M16 peptidase-like"/>
    <property type="match status" value="1"/>
</dbReference>
<sequence length="139" mass="15655">MKLAILGQEKLEELAQYAKEKFSEIKNTDRTAPTYSNDVFDFSAFPALYKIVPIKEKRDLLISWPMESCQSYFMERPHALLSFCLGHEGPGSILALLKKLGYATHLSAGLEHNTPQFAMVCIGTKSNALFVISCYFVKI</sequence>
<dbReference type="InterPro" id="IPR050626">
    <property type="entry name" value="Peptidase_M16"/>
</dbReference>
<reference evidence="3 4" key="1">
    <citation type="journal article" date="2013" name="Curr. Biol.">
        <title>The Genome of the Foraminiferan Reticulomyxa filosa.</title>
        <authorList>
            <person name="Glockner G."/>
            <person name="Hulsmann N."/>
            <person name="Schleicher M."/>
            <person name="Noegel A.A."/>
            <person name="Eichinger L."/>
            <person name="Gallinger C."/>
            <person name="Pawlowski J."/>
            <person name="Sierra R."/>
            <person name="Euteneuer U."/>
            <person name="Pillet L."/>
            <person name="Moustafa A."/>
            <person name="Platzer M."/>
            <person name="Groth M."/>
            <person name="Szafranski K."/>
            <person name="Schliwa M."/>
        </authorList>
    </citation>
    <scope>NUCLEOTIDE SEQUENCE [LARGE SCALE GENOMIC DNA]</scope>
</reference>
<feature type="domain" description="Peptidase M16 C-terminal" evidence="2">
    <location>
        <begin position="1"/>
        <end position="126"/>
    </location>
</feature>
<dbReference type="PANTHER" id="PTHR43690:SF18">
    <property type="entry name" value="INSULIN-DEGRADING ENZYME-RELATED"/>
    <property type="match status" value="1"/>
</dbReference>
<accession>X6MNG8</accession>
<evidence type="ECO:0000313" key="3">
    <source>
        <dbReference type="EMBL" id="ETO15548.1"/>
    </source>
</evidence>